<name>A0ABT7T6K9_9MICO</name>
<comment type="caution">
    <text evidence="3">The sequence shown here is derived from an EMBL/GenBank/DDBJ whole genome shotgun (WGS) entry which is preliminary data.</text>
</comment>
<reference evidence="3 4" key="1">
    <citation type="submission" date="2023-06" db="EMBL/GenBank/DDBJ databases">
        <authorList>
            <person name="Feng G."/>
            <person name="Li J."/>
            <person name="Zhu H."/>
        </authorList>
    </citation>
    <scope>NUCLEOTIDE SEQUENCE [LARGE SCALE GENOMIC DNA]</scope>
    <source>
        <strain evidence="3 4">RHCKG23</strain>
    </source>
</reference>
<proteinExistence type="predicted"/>
<protein>
    <submittedName>
        <fullName evidence="3">Uncharacterized protein</fullName>
    </submittedName>
</protein>
<dbReference type="InterPro" id="IPR046348">
    <property type="entry name" value="SIS_dom_sf"/>
</dbReference>
<dbReference type="Gene3D" id="1.10.8.1080">
    <property type="match status" value="1"/>
</dbReference>
<evidence type="ECO:0000256" key="2">
    <source>
        <dbReference type="SAM" id="MobiDB-lite"/>
    </source>
</evidence>
<feature type="region of interest" description="Disordered" evidence="2">
    <location>
        <begin position="1"/>
        <end position="30"/>
    </location>
</feature>
<feature type="region of interest" description="Disordered" evidence="2">
    <location>
        <begin position="243"/>
        <end position="265"/>
    </location>
</feature>
<evidence type="ECO:0000256" key="1">
    <source>
        <dbReference type="ARBA" id="ARBA00023277"/>
    </source>
</evidence>
<sequence length="265" mass="28009">MAVVSHRRRRTLSKSRPDRPGAEPPSSSSRWAARSQLASVDALFIIVAQWADEDSQPLLEHNCDAACTLATTVDGAEDDEEATVNDLDRLNVSAEAVTVGISAPNRTPCVSSAVSAACRRLTTSMSVACHASSAACRKADIAIAVVAGRGFIARSTRRKASTAQKLVPNVLTTRAMMRSNKMHGIRTVDVRPTNGRRVASAISSAEDVTNAAYDDFAAALTHADGEVKTALAMILTGLSAPNRSSPPSHALYTPVDQAESCKPIQ</sequence>
<evidence type="ECO:0000313" key="3">
    <source>
        <dbReference type="EMBL" id="MDM7885180.1"/>
    </source>
</evidence>
<dbReference type="PANTHER" id="PTHR10088:SF4">
    <property type="entry name" value="GLUCOKINASE REGULATORY PROTEIN"/>
    <property type="match status" value="1"/>
</dbReference>
<dbReference type="InterPro" id="IPR040190">
    <property type="entry name" value="MURQ/GCKR"/>
</dbReference>
<dbReference type="SUPFAM" id="SSF53697">
    <property type="entry name" value="SIS domain"/>
    <property type="match status" value="1"/>
</dbReference>
<accession>A0ABT7T6K9</accession>
<keyword evidence="4" id="KW-1185">Reference proteome</keyword>
<dbReference type="Proteomes" id="UP001237823">
    <property type="component" value="Unassembled WGS sequence"/>
</dbReference>
<dbReference type="EMBL" id="JAUCML010000004">
    <property type="protein sequence ID" value="MDM7885180.1"/>
    <property type="molecule type" value="Genomic_DNA"/>
</dbReference>
<organism evidence="3 4">
    <name type="scientific">Curtobacterium citri</name>
    <dbReference type="NCBI Taxonomy" id="3055139"/>
    <lineage>
        <taxon>Bacteria</taxon>
        <taxon>Bacillati</taxon>
        <taxon>Actinomycetota</taxon>
        <taxon>Actinomycetes</taxon>
        <taxon>Micrococcales</taxon>
        <taxon>Microbacteriaceae</taxon>
        <taxon>Curtobacterium</taxon>
    </lineage>
</organism>
<dbReference type="Gene3D" id="3.40.50.10490">
    <property type="entry name" value="Glucose-6-phosphate isomerase like protein, domain 1"/>
    <property type="match status" value="1"/>
</dbReference>
<dbReference type="PANTHER" id="PTHR10088">
    <property type="entry name" value="GLUCOKINASE REGULATORY PROTEIN"/>
    <property type="match status" value="1"/>
</dbReference>
<evidence type="ECO:0000313" key="4">
    <source>
        <dbReference type="Proteomes" id="UP001237823"/>
    </source>
</evidence>
<keyword evidence="1" id="KW-0119">Carbohydrate metabolism</keyword>
<gene>
    <name evidence="3" type="ORF">QUG92_08680</name>
</gene>
<feature type="compositionally biased region" description="Basic residues" evidence="2">
    <location>
        <begin position="1"/>
        <end position="13"/>
    </location>
</feature>